<evidence type="ECO:0000256" key="1">
    <source>
        <dbReference type="SAM" id="Phobius"/>
    </source>
</evidence>
<proteinExistence type="predicted"/>
<feature type="domain" description="DUF4234" evidence="2">
    <location>
        <begin position="5"/>
        <end position="74"/>
    </location>
</feature>
<dbReference type="AlphaFoldDB" id="A0A1H0L6S0"/>
<dbReference type="OrthoDB" id="192868at2"/>
<dbReference type="Proteomes" id="UP000198597">
    <property type="component" value="Unassembled WGS sequence"/>
</dbReference>
<evidence type="ECO:0000313" key="3">
    <source>
        <dbReference type="EMBL" id="SDO63660.1"/>
    </source>
</evidence>
<keyword evidence="1" id="KW-0812">Transmembrane</keyword>
<name>A0A1H0L6S0_9CLOT</name>
<dbReference type="Pfam" id="PF14018">
    <property type="entry name" value="DUF4234"/>
    <property type="match status" value="1"/>
</dbReference>
<accession>A0A1H0L6S0</accession>
<evidence type="ECO:0000313" key="4">
    <source>
        <dbReference type="Proteomes" id="UP000198597"/>
    </source>
</evidence>
<feature type="transmembrane region" description="Helical" evidence="1">
    <location>
        <begin position="7"/>
        <end position="27"/>
    </location>
</feature>
<dbReference type="InterPro" id="IPR025328">
    <property type="entry name" value="DUF4234"/>
</dbReference>
<dbReference type="STRING" id="94869.SAMN04488529_1018"/>
<evidence type="ECO:0000259" key="2">
    <source>
        <dbReference type="Pfam" id="PF14018"/>
    </source>
</evidence>
<keyword evidence="4" id="KW-1185">Reference proteome</keyword>
<dbReference type="EMBL" id="FNJM01000001">
    <property type="protein sequence ID" value="SDO63660.1"/>
    <property type="molecule type" value="Genomic_DNA"/>
</dbReference>
<feature type="transmembrane region" description="Helical" evidence="1">
    <location>
        <begin position="88"/>
        <end position="109"/>
    </location>
</feature>
<organism evidence="3 4">
    <name type="scientific">Clostridium gasigenes</name>
    <dbReference type="NCBI Taxonomy" id="94869"/>
    <lineage>
        <taxon>Bacteria</taxon>
        <taxon>Bacillati</taxon>
        <taxon>Bacillota</taxon>
        <taxon>Clostridia</taxon>
        <taxon>Eubacteriales</taxon>
        <taxon>Clostridiaceae</taxon>
        <taxon>Clostridium</taxon>
    </lineage>
</organism>
<feature type="transmembrane region" description="Helical" evidence="1">
    <location>
        <begin position="47"/>
        <end position="67"/>
    </location>
</feature>
<keyword evidence="1" id="KW-0472">Membrane</keyword>
<keyword evidence="1" id="KW-1133">Transmembrane helix</keyword>
<gene>
    <name evidence="3" type="ORF">SAMN04488529_1018</name>
</gene>
<protein>
    <recommendedName>
        <fullName evidence="2">DUF4234 domain-containing protein</fullName>
    </recommendedName>
</protein>
<reference evidence="3 4" key="1">
    <citation type="submission" date="2016-10" db="EMBL/GenBank/DDBJ databases">
        <authorList>
            <person name="de Groot N.N."/>
        </authorList>
    </citation>
    <scope>NUCLEOTIDE SEQUENCE [LARGE SCALE GENOMIC DNA]</scope>
    <source>
        <strain evidence="3 4">DSM 12272</strain>
    </source>
</reference>
<dbReference type="RefSeq" id="WP_089964618.1">
    <property type="nucleotide sequence ID" value="NZ_FNJM01000001.1"/>
</dbReference>
<sequence>MIKNRSFWWYILLTTITFGIYGIIFMYDYTEDLNKICEGTGKPSKNYLIVILLSIITCGIYYYVWLYKQANRMNKQGFSYSINIPETGSTILLWNILGSLLCGVGPWVGKYIMIKNLNLLAEEYNRKFAN</sequence>